<feature type="region of interest" description="Disordered" evidence="1">
    <location>
        <begin position="47"/>
        <end position="88"/>
    </location>
</feature>
<gene>
    <name evidence="2" type="ORF">VNO77_24462</name>
</gene>
<evidence type="ECO:0000256" key="1">
    <source>
        <dbReference type="SAM" id="MobiDB-lite"/>
    </source>
</evidence>
<dbReference type="AlphaFoldDB" id="A0AAN9QCM7"/>
<dbReference type="EMBL" id="JAYMYQ010000005">
    <property type="protein sequence ID" value="KAK7330272.1"/>
    <property type="molecule type" value="Genomic_DNA"/>
</dbReference>
<feature type="region of interest" description="Disordered" evidence="1">
    <location>
        <begin position="1"/>
        <end position="24"/>
    </location>
</feature>
<reference evidence="2 3" key="1">
    <citation type="submission" date="2024-01" db="EMBL/GenBank/DDBJ databases">
        <title>The genomes of 5 underutilized Papilionoideae crops provide insights into root nodulation and disease resistanc.</title>
        <authorList>
            <person name="Jiang F."/>
        </authorList>
    </citation>
    <scope>NUCLEOTIDE SEQUENCE [LARGE SCALE GENOMIC DNA]</scope>
    <source>
        <strain evidence="2">LVBAO_FW01</strain>
        <tissue evidence="2">Leaves</tissue>
    </source>
</reference>
<proteinExistence type="predicted"/>
<feature type="compositionally biased region" description="Basic and acidic residues" evidence="1">
    <location>
        <begin position="15"/>
        <end position="24"/>
    </location>
</feature>
<sequence>MNDMITKMMVNRRGKSLERQPKDPGEYHAMMIMIEAISSSPSLTGLYKHQRAHTSQTNLDRVSRPLPSKTCSIEKAGTRHSYQKRSNQ</sequence>
<dbReference type="Proteomes" id="UP001367508">
    <property type="component" value="Unassembled WGS sequence"/>
</dbReference>
<evidence type="ECO:0000313" key="3">
    <source>
        <dbReference type="Proteomes" id="UP001367508"/>
    </source>
</evidence>
<protein>
    <submittedName>
        <fullName evidence="2">Uncharacterized protein</fullName>
    </submittedName>
</protein>
<keyword evidence="3" id="KW-1185">Reference proteome</keyword>
<comment type="caution">
    <text evidence="2">The sequence shown here is derived from an EMBL/GenBank/DDBJ whole genome shotgun (WGS) entry which is preliminary data.</text>
</comment>
<evidence type="ECO:0000313" key="2">
    <source>
        <dbReference type="EMBL" id="KAK7330272.1"/>
    </source>
</evidence>
<accession>A0AAN9QCM7</accession>
<organism evidence="2 3">
    <name type="scientific">Canavalia gladiata</name>
    <name type="common">Sword bean</name>
    <name type="synonym">Dolichos gladiatus</name>
    <dbReference type="NCBI Taxonomy" id="3824"/>
    <lineage>
        <taxon>Eukaryota</taxon>
        <taxon>Viridiplantae</taxon>
        <taxon>Streptophyta</taxon>
        <taxon>Embryophyta</taxon>
        <taxon>Tracheophyta</taxon>
        <taxon>Spermatophyta</taxon>
        <taxon>Magnoliopsida</taxon>
        <taxon>eudicotyledons</taxon>
        <taxon>Gunneridae</taxon>
        <taxon>Pentapetalae</taxon>
        <taxon>rosids</taxon>
        <taxon>fabids</taxon>
        <taxon>Fabales</taxon>
        <taxon>Fabaceae</taxon>
        <taxon>Papilionoideae</taxon>
        <taxon>50 kb inversion clade</taxon>
        <taxon>NPAAA clade</taxon>
        <taxon>indigoferoid/millettioid clade</taxon>
        <taxon>Phaseoleae</taxon>
        <taxon>Canavalia</taxon>
    </lineage>
</organism>
<name>A0AAN9QCM7_CANGL</name>